<dbReference type="InterPro" id="IPR000447">
    <property type="entry name" value="G3P_DH_FAD-dep"/>
</dbReference>
<dbReference type="eggNOG" id="COG0578">
    <property type="taxonomic scope" value="Bacteria"/>
</dbReference>
<organism evidence="8 9">
    <name type="scientific">Acaryochloris marina (strain MBIC 11017)</name>
    <dbReference type="NCBI Taxonomy" id="329726"/>
    <lineage>
        <taxon>Bacteria</taxon>
        <taxon>Bacillati</taxon>
        <taxon>Cyanobacteriota</taxon>
        <taxon>Cyanophyceae</taxon>
        <taxon>Acaryochloridales</taxon>
        <taxon>Acaryochloridaceae</taxon>
        <taxon>Acaryochloris</taxon>
    </lineage>
</organism>
<comment type="cofactor">
    <cofactor evidence="1">
        <name>FAD</name>
        <dbReference type="ChEBI" id="CHEBI:57692"/>
    </cofactor>
</comment>
<name>B0C818_ACAM1</name>
<evidence type="ECO:0000313" key="9">
    <source>
        <dbReference type="Proteomes" id="UP000000268"/>
    </source>
</evidence>
<dbReference type="HOGENOM" id="CLU_015740_5_1_3"/>
<feature type="domain" description="Alpha-glycerophosphate oxidase C-terminal" evidence="7">
    <location>
        <begin position="418"/>
        <end position="537"/>
    </location>
</feature>
<accession>B0C818</accession>
<dbReference type="Pfam" id="PF16901">
    <property type="entry name" value="DAO_C"/>
    <property type="match status" value="1"/>
</dbReference>
<reference evidence="8 9" key="1">
    <citation type="journal article" date="2008" name="Proc. Natl. Acad. Sci. U.S.A.">
        <title>Niche adaptation and genome expansion in the chlorophyll d-producing cyanobacterium Acaryochloris marina.</title>
        <authorList>
            <person name="Swingley W.D."/>
            <person name="Chen M."/>
            <person name="Cheung P.C."/>
            <person name="Conrad A.L."/>
            <person name="Dejesa L.C."/>
            <person name="Hao J."/>
            <person name="Honchak B.M."/>
            <person name="Karbach L.E."/>
            <person name="Kurdoglu A."/>
            <person name="Lahiri S."/>
            <person name="Mastrian S.D."/>
            <person name="Miyashita H."/>
            <person name="Page L."/>
            <person name="Ramakrishna P."/>
            <person name="Satoh S."/>
            <person name="Sattley W.M."/>
            <person name="Shimada Y."/>
            <person name="Taylor H.L."/>
            <person name="Tomo T."/>
            <person name="Tsuchiya T."/>
            <person name="Wang Z.T."/>
            <person name="Raymond J."/>
            <person name="Mimuro M."/>
            <person name="Blankenship R.E."/>
            <person name="Touchman J.W."/>
        </authorList>
    </citation>
    <scope>NUCLEOTIDE SEQUENCE [LARGE SCALE GENOMIC DNA]</scope>
    <source>
        <strain evidence="9">MBIC 11017</strain>
    </source>
</reference>
<evidence type="ECO:0000256" key="4">
    <source>
        <dbReference type="ARBA" id="ARBA00022827"/>
    </source>
</evidence>
<evidence type="ECO:0000256" key="1">
    <source>
        <dbReference type="ARBA" id="ARBA00001974"/>
    </source>
</evidence>
<dbReference type="Proteomes" id="UP000000268">
    <property type="component" value="Chromosome"/>
</dbReference>
<keyword evidence="4" id="KW-0274">FAD</keyword>
<dbReference type="SUPFAM" id="SSF51905">
    <property type="entry name" value="FAD/NAD(P)-binding domain"/>
    <property type="match status" value="1"/>
</dbReference>
<dbReference type="Gene3D" id="1.10.8.870">
    <property type="entry name" value="Alpha-glycerophosphate oxidase, cap domain"/>
    <property type="match status" value="1"/>
</dbReference>
<dbReference type="InterPro" id="IPR031656">
    <property type="entry name" value="DAO_C"/>
</dbReference>
<dbReference type="EMBL" id="CP000828">
    <property type="protein sequence ID" value="ABW27702.1"/>
    <property type="molecule type" value="Genomic_DNA"/>
</dbReference>
<evidence type="ECO:0000313" key="8">
    <source>
        <dbReference type="EMBL" id="ABW27702.1"/>
    </source>
</evidence>
<dbReference type="InterPro" id="IPR006076">
    <property type="entry name" value="FAD-dep_OxRdtase"/>
</dbReference>
<comment type="similarity">
    <text evidence="2">Belongs to the FAD-dependent glycerol-3-phosphate dehydrogenase family.</text>
</comment>
<dbReference type="GO" id="GO:0004368">
    <property type="term" value="F:glycerol-3-phosphate dehydrogenase (quinone) activity"/>
    <property type="evidence" value="ECO:0007669"/>
    <property type="project" value="InterPro"/>
</dbReference>
<dbReference type="InterPro" id="IPR038299">
    <property type="entry name" value="DAO_C_sf"/>
</dbReference>
<evidence type="ECO:0000259" key="7">
    <source>
        <dbReference type="Pfam" id="PF16901"/>
    </source>
</evidence>
<dbReference type="AlphaFoldDB" id="B0C818"/>
<dbReference type="GO" id="GO:0046168">
    <property type="term" value="P:glycerol-3-phosphate catabolic process"/>
    <property type="evidence" value="ECO:0007669"/>
    <property type="project" value="TreeGrafter"/>
</dbReference>
<keyword evidence="9" id="KW-1185">Reference proteome</keyword>
<gene>
    <name evidence="8" type="ordered locus">AM1_2702</name>
</gene>
<dbReference type="PANTHER" id="PTHR11985:SF15">
    <property type="entry name" value="GLYCEROL-3-PHOSPHATE DEHYDROGENASE, MITOCHONDRIAL"/>
    <property type="match status" value="1"/>
</dbReference>
<evidence type="ECO:0000256" key="3">
    <source>
        <dbReference type="ARBA" id="ARBA00022630"/>
    </source>
</evidence>
<dbReference type="RefSeq" id="WP_012163151.1">
    <property type="nucleotide sequence ID" value="NC_009925.1"/>
</dbReference>
<keyword evidence="5" id="KW-0560">Oxidoreductase</keyword>
<dbReference type="Pfam" id="PF01266">
    <property type="entry name" value="DAO"/>
    <property type="match status" value="1"/>
</dbReference>
<dbReference type="OrthoDB" id="9766796at2"/>
<dbReference type="STRING" id="329726.AM1_2702"/>
<evidence type="ECO:0000259" key="6">
    <source>
        <dbReference type="Pfam" id="PF01266"/>
    </source>
</evidence>
<protein>
    <submittedName>
        <fullName evidence="8">Glycerol-3-phosphate dehydrogenase domain protein</fullName>
    </submittedName>
</protein>
<proteinExistence type="inferred from homology"/>
<dbReference type="Gene3D" id="3.30.9.10">
    <property type="entry name" value="D-Amino Acid Oxidase, subunit A, domain 2"/>
    <property type="match status" value="1"/>
</dbReference>
<dbReference type="PANTHER" id="PTHR11985">
    <property type="entry name" value="GLYCEROL-3-PHOSPHATE DEHYDROGENASE"/>
    <property type="match status" value="1"/>
</dbReference>
<evidence type="ECO:0000256" key="2">
    <source>
        <dbReference type="ARBA" id="ARBA00007330"/>
    </source>
</evidence>
<sequence>MKRNLEELSNTKFDVLVIGGGIYGACVAYEATLRGLSVALVEKQDFCGATSANSLKTIHGGLRYLQHADFKRMRESIYERRTLMKIAPHLIHPLPVLVPTYGHGLKGIEAMTVALKINDLVSCDRNLGLPDPQKHIPTGQTLSPTECLNTLPGISADGLTGGAIFHDAQVYNSERLVLAYLQSATQLGLQAANYLEVTGFLQTGSTICGVQVTDALTADTFDIQAKAIINTSGPWINQVLGLLKPPLTNHQPFALAMNLVTRSLFDHDYAIGLYSKADYTDKDAILKRKNRLLFIAPWQGCSLIGTTYSHYPGTPDQLSVPQNEVQHLLDDINNAYPPANLTPQDVYWVHQGLLPSSHSQETTNVQLTKHYHVQDYQKEGFNGLISVTGVKYTTARHVAIHAVDTAVAMLQKPVTLSQSAQHPLQGGAIENLSEFLQHGQKQLDHITDCQSVQHFLYNYGTTYSSVLKQVQHGQRATSQLDLLQAQVTYAIEEEMAHTLSDVIFRRTGIGGAQMPTPAELQTCADVMSKTLLWSQSRVEQEISDVTSRWSWSIPKPPSVGEQTATIQGI</sequence>
<dbReference type="InterPro" id="IPR036188">
    <property type="entry name" value="FAD/NAD-bd_sf"/>
</dbReference>
<dbReference type="PRINTS" id="PR01001">
    <property type="entry name" value="FADG3PDH"/>
</dbReference>
<dbReference type="KEGG" id="amr:AM1_2702"/>
<feature type="domain" description="FAD dependent oxidoreductase" evidence="6">
    <location>
        <begin position="14"/>
        <end position="357"/>
    </location>
</feature>
<keyword evidence="3" id="KW-0285">Flavoprotein</keyword>
<evidence type="ECO:0000256" key="5">
    <source>
        <dbReference type="ARBA" id="ARBA00023002"/>
    </source>
</evidence>
<dbReference type="Gene3D" id="3.50.50.60">
    <property type="entry name" value="FAD/NAD(P)-binding domain"/>
    <property type="match status" value="1"/>
</dbReference>